<feature type="transmembrane region" description="Helical" evidence="1">
    <location>
        <begin position="380"/>
        <end position="401"/>
    </location>
</feature>
<feature type="transmembrane region" description="Helical" evidence="1">
    <location>
        <begin position="37"/>
        <end position="62"/>
    </location>
</feature>
<keyword evidence="1" id="KW-0472">Membrane</keyword>
<proteinExistence type="predicted"/>
<dbReference type="Proteomes" id="UP000199017">
    <property type="component" value="Unassembled WGS sequence"/>
</dbReference>
<dbReference type="STRING" id="930129.SAMN05216352_107116"/>
<dbReference type="PANTHER" id="PTHR30569:SF0">
    <property type="entry name" value="CYTOSINE PERMEASE"/>
    <property type="match status" value="1"/>
</dbReference>
<feature type="transmembrane region" description="Helical" evidence="1">
    <location>
        <begin position="184"/>
        <end position="204"/>
    </location>
</feature>
<dbReference type="AlphaFoldDB" id="A0A1G8K923"/>
<dbReference type="EMBL" id="FNDU01000007">
    <property type="protein sequence ID" value="SDI39958.1"/>
    <property type="molecule type" value="Genomic_DNA"/>
</dbReference>
<keyword evidence="1" id="KW-1133">Transmembrane helix</keyword>
<evidence type="ECO:0000256" key="1">
    <source>
        <dbReference type="SAM" id="Phobius"/>
    </source>
</evidence>
<dbReference type="InterPro" id="IPR030191">
    <property type="entry name" value="CodB"/>
</dbReference>
<dbReference type="Gene3D" id="1.10.4160.10">
    <property type="entry name" value="Hydantoin permease"/>
    <property type="match status" value="1"/>
</dbReference>
<feature type="transmembrane region" description="Helical" evidence="1">
    <location>
        <begin position="148"/>
        <end position="172"/>
    </location>
</feature>
<feature type="transmembrane region" description="Helical" evidence="1">
    <location>
        <begin position="68"/>
        <end position="91"/>
    </location>
</feature>
<sequence>MSINKLPVDNWEKVDVSHIPNSDRPVSQHELHGKGRFFGLFGGEHVAGTEFVIGATFVMWGVSAFDVIVGLILGNLLAVLTWALLTAPIAVQTRLTLYTYLEKISGASIQKIYNAVNGIFFCIIAGAMVTVSASAIREILNIPVQTTWYPTSVSFVALVLVIGAIVAIVAAYGFDSVTRFSSICAPWLGVIFVSGALVGLYHLVTTSSSVTGITSFSDFMVLANESIWIANPNSSFTIFHVMAFAWICNLAMHGGMSDMAIFRYAKKASYGYISAVGMFFGHYIAWICAGIMGAAAAVILSTSLTELDAGAVAYQVLGTTGVVAVIIAGWTTSNPTIYRAGLAFQTIFSKYSVKTVTLATGILVTLIACFPFAFTNLLGILGFMGMILLPIGAIIVTEHWILPKMGYTRYWAHYKGLKLNPAALYSWLISGGFVILMSLTGWIHLFFLAVPTWIIASVTYVFFAGRFGAKEPYPEEKAKDRLIQEALKQEADSAALAERESRCQEGPTKFLNIYNIVAGLGIVSLLISSFMVFIGTMDLSMYKYVAFISTIMYFIFASFGQKMKKSVQ</sequence>
<feature type="transmembrane region" description="Helical" evidence="1">
    <location>
        <begin position="511"/>
        <end position="535"/>
    </location>
</feature>
<protein>
    <submittedName>
        <fullName evidence="2">Nucleobase:cation symporter-1, NCS1 family</fullName>
    </submittedName>
</protein>
<keyword evidence="3" id="KW-1185">Reference proteome</keyword>
<dbReference type="OrthoDB" id="9770247at2"/>
<evidence type="ECO:0000313" key="3">
    <source>
        <dbReference type="Proteomes" id="UP000199017"/>
    </source>
</evidence>
<dbReference type="GO" id="GO:0015209">
    <property type="term" value="F:cytosine transmembrane transporter activity"/>
    <property type="evidence" value="ECO:0007669"/>
    <property type="project" value="InterPro"/>
</dbReference>
<dbReference type="GO" id="GO:0005886">
    <property type="term" value="C:plasma membrane"/>
    <property type="evidence" value="ECO:0007669"/>
    <property type="project" value="TreeGrafter"/>
</dbReference>
<dbReference type="RefSeq" id="WP_091585553.1">
    <property type="nucleotide sequence ID" value="NZ_FNDU01000007.1"/>
</dbReference>
<keyword evidence="1" id="KW-0812">Transmembrane</keyword>
<gene>
    <name evidence="2" type="ORF">SAMN05216352_107116</name>
</gene>
<feature type="transmembrane region" description="Helical" evidence="1">
    <location>
        <begin position="541"/>
        <end position="559"/>
    </location>
</feature>
<feature type="transmembrane region" description="Helical" evidence="1">
    <location>
        <begin position="351"/>
        <end position="374"/>
    </location>
</feature>
<accession>A0A1G8K923</accession>
<reference evidence="2 3" key="1">
    <citation type="submission" date="2016-10" db="EMBL/GenBank/DDBJ databases">
        <authorList>
            <person name="de Groot N.N."/>
        </authorList>
    </citation>
    <scope>NUCLEOTIDE SEQUENCE [LARGE SCALE GENOMIC DNA]</scope>
    <source>
        <strain evidence="3">P4B,CCM 7963,CECT 7998,DSM 25260,IBRC-M 10614,KCTC 13821</strain>
    </source>
</reference>
<feature type="transmembrane region" description="Helical" evidence="1">
    <location>
        <begin position="312"/>
        <end position="330"/>
    </location>
</feature>
<evidence type="ECO:0000313" key="2">
    <source>
        <dbReference type="EMBL" id="SDI39958.1"/>
    </source>
</evidence>
<organism evidence="2 3">
    <name type="scientific">Alteribacillus bidgolensis</name>
    <dbReference type="NCBI Taxonomy" id="930129"/>
    <lineage>
        <taxon>Bacteria</taxon>
        <taxon>Bacillati</taxon>
        <taxon>Bacillota</taxon>
        <taxon>Bacilli</taxon>
        <taxon>Bacillales</taxon>
        <taxon>Bacillaceae</taxon>
        <taxon>Alteribacillus</taxon>
    </lineage>
</organism>
<feature type="transmembrane region" description="Helical" evidence="1">
    <location>
        <begin position="112"/>
        <end position="136"/>
    </location>
</feature>
<name>A0A1G8K923_9BACI</name>
<feature type="transmembrane region" description="Helical" evidence="1">
    <location>
        <begin position="422"/>
        <end position="439"/>
    </location>
</feature>
<dbReference type="PANTHER" id="PTHR30569">
    <property type="entry name" value="CYTOSINE TRANSPORTER CODB"/>
    <property type="match status" value="1"/>
</dbReference>
<feature type="transmembrane region" description="Helical" evidence="1">
    <location>
        <begin position="272"/>
        <end position="300"/>
    </location>
</feature>
<feature type="transmembrane region" description="Helical" evidence="1">
    <location>
        <begin position="445"/>
        <end position="463"/>
    </location>
</feature>
<feature type="transmembrane region" description="Helical" evidence="1">
    <location>
        <begin position="234"/>
        <end position="252"/>
    </location>
</feature>